<feature type="compositionally biased region" description="Gly residues" evidence="1">
    <location>
        <begin position="79"/>
        <end position="89"/>
    </location>
</feature>
<dbReference type="Proteomes" id="UP001610335">
    <property type="component" value="Unassembled WGS sequence"/>
</dbReference>
<evidence type="ECO:0000256" key="1">
    <source>
        <dbReference type="SAM" id="MobiDB-lite"/>
    </source>
</evidence>
<evidence type="ECO:0000313" key="2">
    <source>
        <dbReference type="EMBL" id="KAL2830596.1"/>
    </source>
</evidence>
<feature type="region of interest" description="Disordered" evidence="1">
    <location>
        <begin position="35"/>
        <end position="89"/>
    </location>
</feature>
<organism evidence="2 3">
    <name type="scientific">Aspergillus cavernicola</name>
    <dbReference type="NCBI Taxonomy" id="176166"/>
    <lineage>
        <taxon>Eukaryota</taxon>
        <taxon>Fungi</taxon>
        <taxon>Dikarya</taxon>
        <taxon>Ascomycota</taxon>
        <taxon>Pezizomycotina</taxon>
        <taxon>Eurotiomycetes</taxon>
        <taxon>Eurotiomycetidae</taxon>
        <taxon>Eurotiales</taxon>
        <taxon>Aspergillaceae</taxon>
        <taxon>Aspergillus</taxon>
        <taxon>Aspergillus subgen. Nidulantes</taxon>
    </lineage>
</organism>
<keyword evidence="3" id="KW-1185">Reference proteome</keyword>
<gene>
    <name evidence="2" type="ORF">BDW59DRAFT_141162</name>
</gene>
<dbReference type="EMBL" id="JBFXLS010000012">
    <property type="protein sequence ID" value="KAL2830596.1"/>
    <property type="molecule type" value="Genomic_DNA"/>
</dbReference>
<protein>
    <submittedName>
        <fullName evidence="2">Uncharacterized protein</fullName>
    </submittedName>
</protein>
<name>A0ABR4IS52_9EURO</name>
<reference evidence="2 3" key="1">
    <citation type="submission" date="2024-07" db="EMBL/GenBank/DDBJ databases">
        <title>Section-level genome sequencing and comparative genomics of Aspergillus sections Usti and Cavernicolus.</title>
        <authorList>
            <consortium name="Lawrence Berkeley National Laboratory"/>
            <person name="Nybo J.L."/>
            <person name="Vesth T.C."/>
            <person name="Theobald S."/>
            <person name="Frisvad J.C."/>
            <person name="Larsen T.O."/>
            <person name="Kjaerboelling I."/>
            <person name="Rothschild-Mancinelli K."/>
            <person name="Lyhne E.K."/>
            <person name="Kogle M.E."/>
            <person name="Barry K."/>
            <person name="Clum A."/>
            <person name="Na H."/>
            <person name="Ledsgaard L."/>
            <person name="Lin J."/>
            <person name="Lipzen A."/>
            <person name="Kuo A."/>
            <person name="Riley R."/>
            <person name="Mondo S."/>
            <person name="LaButti K."/>
            <person name="Haridas S."/>
            <person name="Pangalinan J."/>
            <person name="Salamov A.A."/>
            <person name="Simmons B.A."/>
            <person name="Magnuson J.K."/>
            <person name="Chen J."/>
            <person name="Drula E."/>
            <person name="Henrissat B."/>
            <person name="Wiebenga A."/>
            <person name="Lubbers R.J."/>
            <person name="Gomes A.C."/>
            <person name="Makela M.R."/>
            <person name="Stajich J."/>
            <person name="Grigoriev I.V."/>
            <person name="Mortensen U.H."/>
            <person name="De vries R.P."/>
            <person name="Baker S.E."/>
            <person name="Andersen M.R."/>
        </authorList>
    </citation>
    <scope>NUCLEOTIDE SEQUENCE [LARGE SCALE GENOMIC DNA]</scope>
    <source>
        <strain evidence="2 3">CBS 600.67</strain>
    </source>
</reference>
<comment type="caution">
    <text evidence="2">The sequence shown here is derived from an EMBL/GenBank/DDBJ whole genome shotgun (WGS) entry which is preliminary data.</text>
</comment>
<proteinExistence type="predicted"/>
<accession>A0ABR4IS52</accession>
<evidence type="ECO:0000313" key="3">
    <source>
        <dbReference type="Proteomes" id="UP001610335"/>
    </source>
</evidence>
<sequence>MKRMRRYRRFLELPQAFICSFGSSVSEIPPSQLTMPSNMDKATMGGNSQATEATSSQNHRKAELISGNEPLTPAELGNSGHGGPQGYCS</sequence>
<feature type="compositionally biased region" description="Polar residues" evidence="1">
    <location>
        <begin position="45"/>
        <end position="57"/>
    </location>
</feature>